<keyword evidence="6 14" id="KW-0812">Transmembrane</keyword>
<evidence type="ECO:0000313" key="16">
    <source>
        <dbReference type="Proteomes" id="UP001303373"/>
    </source>
</evidence>
<sequence>MAKQTKSGKPVPEANANGEVIRTAPPSYRSLYLILYNFVSAVLWSVVLGRVLLIAPIHGYWNTYAGVGQFTKWTQTLAGMEVLHALTGVVRAPIFTTVMQVASRYLLVWGIVNNFPNTTSHSLAYTTMLIAWGMSEIIRYSYFATNLAYGRVPGWLQWLRYNAFFVLYPLGISSECWLVWISRVPAASWWMGWEWVLRAILFVYVPGSYILYTHMMAQRRKVMRGSSNPKKSQ</sequence>
<comment type="caution">
    <text evidence="14">Lacks conserved residue(s) required for the propagation of feature annotation.</text>
</comment>
<keyword evidence="16" id="KW-1185">Reference proteome</keyword>
<comment type="function">
    <text evidence="14">Catalyzes the third of the four reactions of the long-chain fatty acids elongation cycle. This endoplasmic reticulum-bound enzymatic process, allows the addition of two carbons to the chain of long- and very long-chain fatty acids/VLCFAs per cycle. This enzyme catalyzes the dehydration of the 3-hydroxyacyl-CoA intermediate into trans-2,3-enoyl-CoA, within each cycle of fatty acid elongation. Thereby, it participates to the production of VLCFAs of different chain lengths that are involved in multiple biological processes as precursors of membrane lipids and lipid mediators.</text>
</comment>
<keyword evidence="5 14" id="KW-0444">Lipid biosynthesis</keyword>
<evidence type="ECO:0000256" key="7">
    <source>
        <dbReference type="ARBA" id="ARBA00022832"/>
    </source>
</evidence>
<evidence type="ECO:0000256" key="5">
    <source>
        <dbReference type="ARBA" id="ARBA00022516"/>
    </source>
</evidence>
<evidence type="ECO:0000256" key="14">
    <source>
        <dbReference type="RuleBase" id="RU363109"/>
    </source>
</evidence>
<organism evidence="15 16">
    <name type="scientific">Acrodontium crateriforme</name>
    <dbReference type="NCBI Taxonomy" id="150365"/>
    <lineage>
        <taxon>Eukaryota</taxon>
        <taxon>Fungi</taxon>
        <taxon>Dikarya</taxon>
        <taxon>Ascomycota</taxon>
        <taxon>Pezizomycotina</taxon>
        <taxon>Dothideomycetes</taxon>
        <taxon>Dothideomycetidae</taxon>
        <taxon>Mycosphaerellales</taxon>
        <taxon>Teratosphaeriaceae</taxon>
        <taxon>Acrodontium</taxon>
    </lineage>
</organism>
<evidence type="ECO:0000256" key="13">
    <source>
        <dbReference type="ARBA" id="ARBA00036671"/>
    </source>
</evidence>
<comment type="similarity">
    <text evidence="3 14">Belongs to the very long-chain fatty acids dehydratase HACD family.</text>
</comment>
<comment type="catalytic activity">
    <reaction evidence="13 14">
        <text>a very-long-chain (3R)-3-hydroxyacyl-CoA = a very-long-chain (2E)-enoyl-CoA + H2O</text>
        <dbReference type="Rhea" id="RHEA:45812"/>
        <dbReference type="ChEBI" id="CHEBI:15377"/>
        <dbReference type="ChEBI" id="CHEBI:83728"/>
        <dbReference type="ChEBI" id="CHEBI:85440"/>
        <dbReference type="EC" id="4.2.1.134"/>
    </reaction>
</comment>
<dbReference type="AlphaFoldDB" id="A0AAQ3R8G6"/>
<evidence type="ECO:0000256" key="11">
    <source>
        <dbReference type="ARBA" id="ARBA00023160"/>
    </source>
</evidence>
<dbReference type="GO" id="GO:0102158">
    <property type="term" value="F:very-long-chain (3R)-3-hydroxyacyl-CoA dehydratase activity"/>
    <property type="evidence" value="ECO:0007669"/>
    <property type="project" value="UniProtKB-EC"/>
</dbReference>
<keyword evidence="11 14" id="KW-0275">Fatty acid biosynthesis</keyword>
<name>A0AAQ3R8G6_9PEZI</name>
<dbReference type="PANTHER" id="PTHR11035:SF3">
    <property type="entry name" value="VERY-LONG-CHAIN (3R)-3-HYDROXYACYL-COA DEHYDRATASE"/>
    <property type="match status" value="1"/>
</dbReference>
<dbReference type="EC" id="4.2.1.134" evidence="4 14"/>
<dbReference type="PANTHER" id="PTHR11035">
    <property type="entry name" value="VERY-LONG-CHAIN (3R)-3-HYDROXYACYL-COA DEHYDRATASE"/>
    <property type="match status" value="1"/>
</dbReference>
<keyword evidence="10 14" id="KW-0472">Membrane</keyword>
<dbReference type="InterPro" id="IPR007482">
    <property type="entry name" value="Tyr_Pase-like_PTPLA"/>
</dbReference>
<keyword evidence="8 14" id="KW-1133">Transmembrane helix</keyword>
<reference evidence="15 16" key="1">
    <citation type="submission" date="2023-11" db="EMBL/GenBank/DDBJ databases">
        <title>An acidophilic fungus is an integral part of prey digestion in a carnivorous sundew plant.</title>
        <authorList>
            <person name="Tsai I.J."/>
        </authorList>
    </citation>
    <scope>NUCLEOTIDE SEQUENCE [LARGE SCALE GENOMIC DNA]</scope>
    <source>
        <strain evidence="15">169a</strain>
    </source>
</reference>
<keyword evidence="7 14" id="KW-0276">Fatty acid metabolism</keyword>
<evidence type="ECO:0000256" key="9">
    <source>
        <dbReference type="ARBA" id="ARBA00023098"/>
    </source>
</evidence>
<feature type="transmembrane region" description="Helical" evidence="14">
    <location>
        <begin position="34"/>
        <end position="61"/>
    </location>
</feature>
<dbReference type="GO" id="GO:0030148">
    <property type="term" value="P:sphingolipid biosynthetic process"/>
    <property type="evidence" value="ECO:0007669"/>
    <property type="project" value="TreeGrafter"/>
</dbReference>
<feature type="transmembrane region" description="Helical" evidence="14">
    <location>
        <begin position="163"/>
        <end position="183"/>
    </location>
</feature>
<evidence type="ECO:0000256" key="12">
    <source>
        <dbReference type="ARBA" id="ARBA00023239"/>
    </source>
</evidence>
<keyword evidence="9 14" id="KW-0443">Lipid metabolism</keyword>
<dbReference type="GO" id="GO:0042761">
    <property type="term" value="P:very long-chain fatty acid biosynthetic process"/>
    <property type="evidence" value="ECO:0007669"/>
    <property type="project" value="TreeGrafter"/>
</dbReference>
<comment type="subcellular location">
    <subcellularLocation>
        <location evidence="14">Endoplasmic reticulum membrane</location>
        <topology evidence="14">Multi-pass membrane protein</topology>
    </subcellularLocation>
    <subcellularLocation>
        <location evidence="1">Membrane</location>
        <topology evidence="1">Multi-pass membrane protein</topology>
    </subcellularLocation>
</comment>
<accession>A0AAQ3R8G6</accession>
<dbReference type="Pfam" id="PF04387">
    <property type="entry name" value="PTPLA"/>
    <property type="match status" value="1"/>
</dbReference>
<proteinExistence type="inferred from homology"/>
<evidence type="ECO:0000256" key="10">
    <source>
        <dbReference type="ARBA" id="ARBA00023136"/>
    </source>
</evidence>
<evidence type="ECO:0000256" key="6">
    <source>
        <dbReference type="ARBA" id="ARBA00022692"/>
    </source>
</evidence>
<dbReference type="Proteomes" id="UP001303373">
    <property type="component" value="Chromosome 3"/>
</dbReference>
<dbReference type="GO" id="GO:0005789">
    <property type="term" value="C:endoplasmic reticulum membrane"/>
    <property type="evidence" value="ECO:0007669"/>
    <property type="project" value="UniProtKB-SubCell"/>
</dbReference>
<feature type="transmembrane region" description="Helical" evidence="14">
    <location>
        <begin position="195"/>
        <end position="214"/>
    </location>
</feature>
<dbReference type="GO" id="GO:0030497">
    <property type="term" value="P:fatty acid elongation"/>
    <property type="evidence" value="ECO:0007669"/>
    <property type="project" value="TreeGrafter"/>
</dbReference>
<evidence type="ECO:0000256" key="3">
    <source>
        <dbReference type="ARBA" id="ARBA00007811"/>
    </source>
</evidence>
<evidence type="ECO:0000256" key="4">
    <source>
        <dbReference type="ARBA" id="ARBA00013122"/>
    </source>
</evidence>
<keyword evidence="14" id="KW-0256">Endoplasmic reticulum</keyword>
<evidence type="ECO:0000313" key="15">
    <source>
        <dbReference type="EMBL" id="WPG99505.1"/>
    </source>
</evidence>
<protein>
    <recommendedName>
        <fullName evidence="4 14">Very-long-chain (3R)-3-hydroxyacyl-CoA dehydratase</fullName>
        <ecNumber evidence="4 14">4.2.1.134</ecNumber>
    </recommendedName>
</protein>
<evidence type="ECO:0000256" key="8">
    <source>
        <dbReference type="ARBA" id="ARBA00022989"/>
    </source>
</evidence>
<feature type="transmembrane region" description="Helical" evidence="14">
    <location>
        <begin position="122"/>
        <end position="142"/>
    </location>
</feature>
<dbReference type="EMBL" id="CP138582">
    <property type="protein sequence ID" value="WPG99505.1"/>
    <property type="molecule type" value="Genomic_DNA"/>
</dbReference>
<keyword evidence="12 14" id="KW-0456">Lyase</keyword>
<evidence type="ECO:0000256" key="1">
    <source>
        <dbReference type="ARBA" id="ARBA00004141"/>
    </source>
</evidence>
<comment type="pathway">
    <text evidence="2 14">Lipid metabolism; fatty acid biosynthesis.</text>
</comment>
<gene>
    <name evidence="15" type="ORF">R9X50_00232000</name>
</gene>
<evidence type="ECO:0000256" key="2">
    <source>
        <dbReference type="ARBA" id="ARBA00005194"/>
    </source>
</evidence>